<evidence type="ECO:0000313" key="3">
    <source>
        <dbReference type="Proteomes" id="UP000234240"/>
    </source>
</evidence>
<gene>
    <name evidence="2" type="ORF">CYR55_14740</name>
</gene>
<sequence>MALLSLDALTEIIRHYFISSDKSLPEAFNVDTDLFSSGLLDSLNTVEFVIYLEETLNKEIHIGDFSISAIKNINSVYDSYILEQAEG</sequence>
<dbReference type="AlphaFoldDB" id="A0A2N5E245"/>
<feature type="domain" description="Carrier" evidence="1">
    <location>
        <begin position="25"/>
        <end position="67"/>
    </location>
</feature>
<organism evidence="2 3">
    <name type="scientific">Chimaeribacter californicus</name>
    <dbReference type="NCBI Taxonomy" id="2060067"/>
    <lineage>
        <taxon>Bacteria</taxon>
        <taxon>Pseudomonadati</taxon>
        <taxon>Pseudomonadota</taxon>
        <taxon>Gammaproteobacteria</taxon>
        <taxon>Enterobacterales</taxon>
        <taxon>Yersiniaceae</taxon>
        <taxon>Chimaeribacter</taxon>
    </lineage>
</organism>
<accession>A0A2N5E245</accession>
<protein>
    <recommendedName>
        <fullName evidence="1">Carrier domain-containing protein</fullName>
    </recommendedName>
</protein>
<comment type="caution">
    <text evidence="2">The sequence shown here is derived from an EMBL/GenBank/DDBJ whole genome shotgun (WGS) entry which is preliminary data.</text>
</comment>
<keyword evidence="3" id="KW-1185">Reference proteome</keyword>
<dbReference type="OrthoDB" id="2625323at2"/>
<proteinExistence type="predicted"/>
<evidence type="ECO:0000259" key="1">
    <source>
        <dbReference type="Pfam" id="PF00550"/>
    </source>
</evidence>
<evidence type="ECO:0000313" key="2">
    <source>
        <dbReference type="EMBL" id="PLR34656.1"/>
    </source>
</evidence>
<dbReference type="InterPro" id="IPR036736">
    <property type="entry name" value="ACP-like_sf"/>
</dbReference>
<dbReference type="EMBL" id="PJZF01000013">
    <property type="protein sequence ID" value="PLR34656.1"/>
    <property type="molecule type" value="Genomic_DNA"/>
</dbReference>
<reference evidence="2 3" key="1">
    <citation type="submission" date="2017-12" db="EMBL/GenBank/DDBJ databases">
        <title>Characterization of six clinical isolates of Enterochimera gen. nov., a novel genus of the Yersiniaciae family and the three species Enterochimera arupensis sp. nov., Enterochimera coloradensis sp. nov, and Enterochimera californica sp. nov.</title>
        <authorList>
            <person name="Rossi A."/>
            <person name="Fisher M."/>
        </authorList>
    </citation>
    <scope>NUCLEOTIDE SEQUENCE [LARGE SCALE GENOMIC DNA]</scope>
    <source>
        <strain evidence="3">2015-Iso6</strain>
    </source>
</reference>
<dbReference type="InterPro" id="IPR009081">
    <property type="entry name" value="PP-bd_ACP"/>
</dbReference>
<dbReference type="SUPFAM" id="SSF47336">
    <property type="entry name" value="ACP-like"/>
    <property type="match status" value="1"/>
</dbReference>
<name>A0A2N5E245_9GAMM</name>
<dbReference type="Proteomes" id="UP000234240">
    <property type="component" value="Unassembled WGS sequence"/>
</dbReference>
<dbReference type="Gene3D" id="1.10.1200.10">
    <property type="entry name" value="ACP-like"/>
    <property type="match status" value="1"/>
</dbReference>
<dbReference type="RefSeq" id="WP_101817094.1">
    <property type="nucleotide sequence ID" value="NZ_PJZF01000013.1"/>
</dbReference>
<dbReference type="Pfam" id="PF00550">
    <property type="entry name" value="PP-binding"/>
    <property type="match status" value="1"/>
</dbReference>